<gene>
    <name evidence="1" type="ORF">Pint_26079</name>
</gene>
<keyword evidence="2" id="KW-1185">Reference proteome</keyword>
<name>A0ACC0YGR7_9ROSI</name>
<evidence type="ECO:0000313" key="1">
    <source>
        <dbReference type="EMBL" id="KAJ0035494.1"/>
    </source>
</evidence>
<proteinExistence type="predicted"/>
<sequence length="99" mass="11568">MQHEEIEVESDLEDVDIEAEGPDQSPEIQHWTPDGYGPRRDLSFKEIKDSVEDMKSLKFEINQLTKFSSLCSNFLEMEHFQEFLKKGHPGTSWRSAWPP</sequence>
<protein>
    <submittedName>
        <fullName evidence="1">Uncharacterized protein</fullName>
    </submittedName>
</protein>
<dbReference type="EMBL" id="CM047742">
    <property type="protein sequence ID" value="KAJ0035494.1"/>
    <property type="molecule type" value="Genomic_DNA"/>
</dbReference>
<comment type="caution">
    <text evidence="1">The sequence shown here is derived from an EMBL/GenBank/DDBJ whole genome shotgun (WGS) entry which is preliminary data.</text>
</comment>
<reference evidence="2" key="1">
    <citation type="journal article" date="2023" name="G3 (Bethesda)">
        <title>Genome assembly and association tests identify interacting loci associated with vigor, precocity, and sex in interspecific pistachio rootstocks.</title>
        <authorList>
            <person name="Palmer W."/>
            <person name="Jacygrad E."/>
            <person name="Sagayaradj S."/>
            <person name="Cavanaugh K."/>
            <person name="Han R."/>
            <person name="Bertier L."/>
            <person name="Beede B."/>
            <person name="Kafkas S."/>
            <person name="Golino D."/>
            <person name="Preece J."/>
            <person name="Michelmore R."/>
        </authorList>
    </citation>
    <scope>NUCLEOTIDE SEQUENCE [LARGE SCALE GENOMIC DNA]</scope>
</reference>
<accession>A0ACC0YGR7</accession>
<organism evidence="1 2">
    <name type="scientific">Pistacia integerrima</name>
    <dbReference type="NCBI Taxonomy" id="434235"/>
    <lineage>
        <taxon>Eukaryota</taxon>
        <taxon>Viridiplantae</taxon>
        <taxon>Streptophyta</taxon>
        <taxon>Embryophyta</taxon>
        <taxon>Tracheophyta</taxon>
        <taxon>Spermatophyta</taxon>
        <taxon>Magnoliopsida</taxon>
        <taxon>eudicotyledons</taxon>
        <taxon>Gunneridae</taxon>
        <taxon>Pentapetalae</taxon>
        <taxon>rosids</taxon>
        <taxon>malvids</taxon>
        <taxon>Sapindales</taxon>
        <taxon>Anacardiaceae</taxon>
        <taxon>Pistacia</taxon>
    </lineage>
</organism>
<dbReference type="Proteomes" id="UP001163603">
    <property type="component" value="Chromosome 7"/>
</dbReference>
<evidence type="ECO:0000313" key="2">
    <source>
        <dbReference type="Proteomes" id="UP001163603"/>
    </source>
</evidence>